<dbReference type="AlphaFoldDB" id="A0A0B0EHF1"/>
<organism evidence="1 2">
    <name type="scientific">Candidatus Scalindua brodae</name>
    <dbReference type="NCBI Taxonomy" id="237368"/>
    <lineage>
        <taxon>Bacteria</taxon>
        <taxon>Pseudomonadati</taxon>
        <taxon>Planctomycetota</taxon>
        <taxon>Candidatus Brocadiia</taxon>
        <taxon>Candidatus Brocadiales</taxon>
        <taxon>Candidatus Scalinduaceae</taxon>
        <taxon>Candidatus Scalindua</taxon>
    </lineage>
</organism>
<name>A0A0B0EHF1_9BACT</name>
<protein>
    <submittedName>
        <fullName evidence="1">Uncharacterized protein</fullName>
    </submittedName>
</protein>
<comment type="caution">
    <text evidence="1">The sequence shown here is derived from an EMBL/GenBank/DDBJ whole genome shotgun (WGS) entry which is preliminary data.</text>
</comment>
<reference evidence="1 2" key="1">
    <citation type="submission" date="2014-10" db="EMBL/GenBank/DDBJ databases">
        <title>Draft genome of anammox bacterium scalindua brodae, obtained using differential coverage binning of sequence data from two enrichment reactors.</title>
        <authorList>
            <person name="Speth D.R."/>
            <person name="Russ L."/>
            <person name="Kartal B."/>
            <person name="Op den Camp H.J."/>
            <person name="Dutilh B.E."/>
            <person name="Jetten M.S."/>
        </authorList>
    </citation>
    <scope>NUCLEOTIDE SEQUENCE [LARGE SCALE GENOMIC DNA]</scope>
    <source>
        <strain evidence="1">RU1</strain>
    </source>
</reference>
<dbReference type="Proteomes" id="UP000030652">
    <property type="component" value="Unassembled WGS sequence"/>
</dbReference>
<proteinExistence type="predicted"/>
<sequence>MVFIQEQSSLTKTLTEMQFDISTVSQIHQWRDFRLELIARDKPRMIAIHAILSII</sequence>
<dbReference type="EMBL" id="JRYO01000256">
    <property type="protein sequence ID" value="KHE90538.1"/>
    <property type="molecule type" value="Genomic_DNA"/>
</dbReference>
<gene>
    <name evidence="1" type="ORF">SCABRO_03709</name>
</gene>
<accession>A0A0B0EHF1</accession>
<evidence type="ECO:0000313" key="2">
    <source>
        <dbReference type="Proteomes" id="UP000030652"/>
    </source>
</evidence>
<evidence type="ECO:0000313" key="1">
    <source>
        <dbReference type="EMBL" id="KHE90538.1"/>
    </source>
</evidence>